<name>A0A016WWH7_9BILA</name>
<dbReference type="OrthoDB" id="10406997at2759"/>
<evidence type="ECO:0000256" key="2">
    <source>
        <dbReference type="SAM" id="SignalP"/>
    </source>
</evidence>
<feature type="compositionally biased region" description="Polar residues" evidence="1">
    <location>
        <begin position="66"/>
        <end position="78"/>
    </location>
</feature>
<feature type="chain" id="PRO_5001492117" evidence="2">
    <location>
        <begin position="22"/>
        <end position="100"/>
    </location>
</feature>
<keyword evidence="4" id="KW-1185">Reference proteome</keyword>
<comment type="caution">
    <text evidence="3">The sequence shown here is derived from an EMBL/GenBank/DDBJ whole genome shotgun (WGS) entry which is preliminary data.</text>
</comment>
<keyword evidence="2" id="KW-0732">Signal</keyword>
<proteinExistence type="predicted"/>
<evidence type="ECO:0000313" key="3">
    <source>
        <dbReference type="EMBL" id="EYC43592.1"/>
    </source>
</evidence>
<evidence type="ECO:0000256" key="1">
    <source>
        <dbReference type="SAM" id="MobiDB-lite"/>
    </source>
</evidence>
<feature type="signal peptide" evidence="2">
    <location>
        <begin position="1"/>
        <end position="21"/>
    </location>
</feature>
<gene>
    <name evidence="3" type="primary">Acey_s0488.g2355</name>
    <name evidence="3" type="ORF">Y032_0488g2355</name>
</gene>
<reference evidence="4" key="1">
    <citation type="journal article" date="2015" name="Nat. Genet.">
        <title>The genome and transcriptome of the zoonotic hookworm Ancylostoma ceylanicum identify infection-specific gene families.</title>
        <authorList>
            <person name="Schwarz E.M."/>
            <person name="Hu Y."/>
            <person name="Antoshechkin I."/>
            <person name="Miller M.M."/>
            <person name="Sternberg P.W."/>
            <person name="Aroian R.V."/>
        </authorList>
    </citation>
    <scope>NUCLEOTIDE SEQUENCE</scope>
    <source>
        <strain evidence="4">HY135</strain>
    </source>
</reference>
<feature type="compositionally biased region" description="Basic and acidic residues" evidence="1">
    <location>
        <begin position="87"/>
        <end position="100"/>
    </location>
</feature>
<feature type="region of interest" description="Disordered" evidence="1">
    <location>
        <begin position="23"/>
        <end position="100"/>
    </location>
</feature>
<dbReference type="EMBL" id="JARK01000088">
    <property type="protein sequence ID" value="EYC43592.1"/>
    <property type="molecule type" value="Genomic_DNA"/>
</dbReference>
<sequence length="100" mass="10771">MWVFVRMVADVVTLTIIFVTCSRRKGNTDAGRRGSGKSAKRATGGVATSPMPNRPPSVNKEVDPSQKPSSVTTTTSLPKQEVAPKVQDVKQSAEESSRVR</sequence>
<dbReference type="AlphaFoldDB" id="A0A016WWH7"/>
<protein>
    <submittedName>
        <fullName evidence="3">Uncharacterized protein</fullName>
    </submittedName>
</protein>
<accession>A0A016WWH7</accession>
<organism evidence="3 4">
    <name type="scientific">Ancylostoma ceylanicum</name>
    <dbReference type="NCBI Taxonomy" id="53326"/>
    <lineage>
        <taxon>Eukaryota</taxon>
        <taxon>Metazoa</taxon>
        <taxon>Ecdysozoa</taxon>
        <taxon>Nematoda</taxon>
        <taxon>Chromadorea</taxon>
        <taxon>Rhabditida</taxon>
        <taxon>Rhabditina</taxon>
        <taxon>Rhabditomorpha</taxon>
        <taxon>Strongyloidea</taxon>
        <taxon>Ancylostomatidae</taxon>
        <taxon>Ancylostomatinae</taxon>
        <taxon>Ancylostoma</taxon>
    </lineage>
</organism>
<dbReference type="Proteomes" id="UP000024635">
    <property type="component" value="Unassembled WGS sequence"/>
</dbReference>
<evidence type="ECO:0000313" key="4">
    <source>
        <dbReference type="Proteomes" id="UP000024635"/>
    </source>
</evidence>